<reference evidence="2" key="1">
    <citation type="submission" date="2015-10" db="EMBL/GenBank/DDBJ databases">
        <authorList>
            <person name="Martinez-Garcia P.J."/>
            <person name="Crepeau M.W."/>
            <person name="Puiu D."/>
            <person name="Gonzalez-Ibeas D."/>
            <person name="Whalen J."/>
            <person name="Stevens K."/>
            <person name="Paul R."/>
            <person name="Butterfield T."/>
            <person name="Britton M."/>
            <person name="Reagan R."/>
            <person name="Chakraborty S."/>
            <person name="Walawage S.L."/>
            <person name="Vasquez-Gross H.A."/>
            <person name="Cardeno C."/>
            <person name="Famula R."/>
            <person name="Pratt K."/>
            <person name="Kuruganti S."/>
            <person name="Aradhya M.K."/>
            <person name="Leslie C.A."/>
            <person name="Dandekar A.M."/>
            <person name="Salzberg S.L."/>
            <person name="Wegrzyn J.L."/>
            <person name="Langley C.H."/>
            <person name="Neale D.B."/>
        </authorList>
    </citation>
    <scope>NUCLEOTIDE SEQUENCE</scope>
    <source>
        <tissue evidence="2">Leaves</tissue>
    </source>
</reference>
<evidence type="ECO:0000256" key="1">
    <source>
        <dbReference type="SAM" id="Coils"/>
    </source>
</evidence>
<gene>
    <name evidence="2" type="ORF">F2P56_007057</name>
</gene>
<evidence type="ECO:0000313" key="2">
    <source>
        <dbReference type="EMBL" id="KAF5475227.1"/>
    </source>
</evidence>
<accession>A0A833Y2B9</accession>
<evidence type="ECO:0000313" key="3">
    <source>
        <dbReference type="Proteomes" id="UP000619265"/>
    </source>
</evidence>
<reference evidence="2" key="2">
    <citation type="submission" date="2020-03" db="EMBL/GenBank/DDBJ databases">
        <title>Walnut 2.0.</title>
        <authorList>
            <person name="Marrano A."/>
            <person name="Britton M."/>
            <person name="Zimin A.V."/>
            <person name="Zaini P.A."/>
            <person name="Workman R."/>
            <person name="Puiu D."/>
            <person name="Bianco L."/>
            <person name="Allen B.J."/>
            <person name="Troggio M."/>
            <person name="Leslie C.A."/>
            <person name="Timp W."/>
            <person name="Dendekar A."/>
            <person name="Salzberg S.L."/>
            <person name="Neale D.B."/>
        </authorList>
    </citation>
    <scope>NUCLEOTIDE SEQUENCE</scope>
    <source>
        <tissue evidence="2">Leaves</tissue>
    </source>
</reference>
<protein>
    <submittedName>
        <fullName evidence="2">Uncharacterized protein</fullName>
    </submittedName>
</protein>
<sequence>MLERLNEKDSEEDVDEAAAEIFKDVLGFKSGYASGMGHMVIPEPSPSMKKNKTFMRLAEENEWNKSDAEMYKSKIEQMMADIVDMKRNFDEYEKVMNFQCFVSKYWRC</sequence>
<dbReference type="Proteomes" id="UP000619265">
    <property type="component" value="Unassembled WGS sequence"/>
</dbReference>
<comment type="caution">
    <text evidence="2">The sequence shown here is derived from an EMBL/GenBank/DDBJ whole genome shotgun (WGS) entry which is preliminary data.</text>
</comment>
<feature type="coiled-coil region" evidence="1">
    <location>
        <begin position="68"/>
        <end position="95"/>
    </location>
</feature>
<dbReference type="Gramene" id="Jr03_15400_p1">
    <property type="protein sequence ID" value="cds.Jr03_15400_p1"/>
    <property type="gene ID" value="Jr03_15400"/>
</dbReference>
<organism evidence="2 3">
    <name type="scientific">Juglans regia</name>
    <name type="common">English walnut</name>
    <dbReference type="NCBI Taxonomy" id="51240"/>
    <lineage>
        <taxon>Eukaryota</taxon>
        <taxon>Viridiplantae</taxon>
        <taxon>Streptophyta</taxon>
        <taxon>Embryophyta</taxon>
        <taxon>Tracheophyta</taxon>
        <taxon>Spermatophyta</taxon>
        <taxon>Magnoliopsida</taxon>
        <taxon>eudicotyledons</taxon>
        <taxon>Gunneridae</taxon>
        <taxon>Pentapetalae</taxon>
        <taxon>rosids</taxon>
        <taxon>fabids</taxon>
        <taxon>Fagales</taxon>
        <taxon>Juglandaceae</taxon>
        <taxon>Juglans</taxon>
    </lineage>
</organism>
<proteinExistence type="predicted"/>
<keyword evidence="1" id="KW-0175">Coiled coil</keyword>
<dbReference type="EMBL" id="LIHL02000003">
    <property type="protein sequence ID" value="KAF5475227.1"/>
    <property type="molecule type" value="Genomic_DNA"/>
</dbReference>
<dbReference type="AlphaFoldDB" id="A0A833Y2B9"/>
<name>A0A833Y2B9_JUGRE</name>